<organism evidence="1 2">
    <name type="scientific">Brachionus plicatilis</name>
    <name type="common">Marine rotifer</name>
    <name type="synonym">Brachionus muelleri</name>
    <dbReference type="NCBI Taxonomy" id="10195"/>
    <lineage>
        <taxon>Eukaryota</taxon>
        <taxon>Metazoa</taxon>
        <taxon>Spiralia</taxon>
        <taxon>Gnathifera</taxon>
        <taxon>Rotifera</taxon>
        <taxon>Eurotatoria</taxon>
        <taxon>Monogononta</taxon>
        <taxon>Pseudotrocha</taxon>
        <taxon>Ploima</taxon>
        <taxon>Brachionidae</taxon>
        <taxon>Brachionus</taxon>
    </lineage>
</organism>
<evidence type="ECO:0000313" key="2">
    <source>
        <dbReference type="Proteomes" id="UP000276133"/>
    </source>
</evidence>
<accession>A0A3M7R376</accession>
<sequence>MIQPFHLLFVHEYPDSTWDPLESLPHSGSGAYKPTELDGFSTADLTQSTKEVPYLVVFCSHNQTSLGKYFWAIDSFPVLLNVPEFFFCSLSLAYCPKHWINYHSWQLDQAKAPSDHISLAGSPTSFRKISGARQINLRKFTTK</sequence>
<comment type="caution">
    <text evidence="1">The sequence shown here is derived from an EMBL/GenBank/DDBJ whole genome shotgun (WGS) entry which is preliminary data.</text>
</comment>
<name>A0A3M7R376_BRAPC</name>
<reference evidence="1 2" key="1">
    <citation type="journal article" date="2018" name="Sci. Rep.">
        <title>Genomic signatures of local adaptation to the degree of environmental predictability in rotifers.</title>
        <authorList>
            <person name="Franch-Gras L."/>
            <person name="Hahn C."/>
            <person name="Garcia-Roger E.M."/>
            <person name="Carmona M.J."/>
            <person name="Serra M."/>
            <person name="Gomez A."/>
        </authorList>
    </citation>
    <scope>NUCLEOTIDE SEQUENCE [LARGE SCALE GENOMIC DNA]</scope>
    <source>
        <strain evidence="1">HYR1</strain>
    </source>
</reference>
<dbReference type="EMBL" id="REGN01004349">
    <property type="protein sequence ID" value="RNA17909.1"/>
    <property type="molecule type" value="Genomic_DNA"/>
</dbReference>
<protein>
    <submittedName>
        <fullName evidence="1">Uncharacterized protein</fullName>
    </submittedName>
</protein>
<gene>
    <name evidence="1" type="ORF">BpHYR1_013954</name>
</gene>
<keyword evidence="2" id="KW-1185">Reference proteome</keyword>
<dbReference type="Proteomes" id="UP000276133">
    <property type="component" value="Unassembled WGS sequence"/>
</dbReference>
<dbReference type="AlphaFoldDB" id="A0A3M7R376"/>
<evidence type="ECO:0000313" key="1">
    <source>
        <dbReference type="EMBL" id="RNA17909.1"/>
    </source>
</evidence>
<proteinExistence type="predicted"/>